<evidence type="ECO:0000313" key="2">
    <source>
        <dbReference type="Proteomes" id="UP000062255"/>
    </source>
</evidence>
<dbReference type="EMBL" id="CP012150">
    <property type="protein sequence ID" value="AKS34194.1"/>
    <property type="molecule type" value="Genomic_DNA"/>
</dbReference>
<evidence type="ECO:0000313" key="1">
    <source>
        <dbReference type="EMBL" id="AKS34194.1"/>
    </source>
</evidence>
<reference evidence="1 2" key="1">
    <citation type="submission" date="2015-07" db="EMBL/GenBank/DDBJ databases">
        <title>Complete genome sequence of Mycobacterium goodii X7B, a facultative thermophilic biodesulfurizing bacterium.</title>
        <authorList>
            <person name="Yu B."/>
            <person name="Li F."/>
            <person name="Xu P."/>
        </authorList>
    </citation>
    <scope>NUCLEOTIDE SEQUENCE [LARGE SCALE GENOMIC DNA]</scope>
    <source>
        <strain evidence="1 2">X7B</strain>
    </source>
</reference>
<dbReference type="Pfam" id="PF07958">
    <property type="entry name" value="DUF1688"/>
    <property type="match status" value="1"/>
</dbReference>
<protein>
    <submittedName>
        <fullName evidence="1">Uracil phosphoribosyltransferase</fullName>
    </submittedName>
</protein>
<dbReference type="KEGG" id="mgo:AFA91_22430"/>
<dbReference type="InterPro" id="IPR012469">
    <property type="entry name" value="DUF1688"/>
</dbReference>
<keyword evidence="1" id="KW-0808">Transferase</keyword>
<organism evidence="1 2">
    <name type="scientific">Mycolicibacterium goodii</name>
    <name type="common">Mycobacterium goodii</name>
    <dbReference type="NCBI Taxonomy" id="134601"/>
    <lineage>
        <taxon>Bacteria</taxon>
        <taxon>Bacillati</taxon>
        <taxon>Actinomycetota</taxon>
        <taxon>Actinomycetes</taxon>
        <taxon>Mycobacteriales</taxon>
        <taxon>Mycobacteriaceae</taxon>
        <taxon>Mycolicibacterium</taxon>
    </lineage>
</organism>
<dbReference type="STRING" id="134601.AFA91_22430"/>
<proteinExistence type="predicted"/>
<name>A0A0K0X9U5_MYCGD</name>
<dbReference type="PATRIC" id="fig|134601.6.peg.4629"/>
<dbReference type="OrthoDB" id="9779699at2"/>
<accession>A0A0K0X9U5</accession>
<dbReference type="GO" id="GO:0016757">
    <property type="term" value="F:glycosyltransferase activity"/>
    <property type="evidence" value="ECO:0007669"/>
    <property type="project" value="UniProtKB-KW"/>
</dbReference>
<dbReference type="AlphaFoldDB" id="A0A0K0X9U5"/>
<dbReference type="PANTHER" id="PTHR31687">
    <property type="match status" value="1"/>
</dbReference>
<gene>
    <name evidence="1" type="ORF">AFA91_22430</name>
</gene>
<dbReference type="PANTHER" id="PTHR31687:SF3">
    <property type="entry name" value="PROTEIN URG3"/>
    <property type="match status" value="1"/>
</dbReference>
<dbReference type="RefSeq" id="WP_049746642.1">
    <property type="nucleotide sequence ID" value="NZ_CP012150.1"/>
</dbReference>
<sequence length="398" mass="43203">MSPTDVPAAVATLRSTRTIRDRARFLLDRARAAESSWFVVDDRSLQRAATEVAAVTRQNYPDLDIPYHSRWRHFEAGGIDRRQQIDARLPDPDARSRAMIDLTVVSVLLDAGAGARWRYTDPDTGQTLTRSEGLGVASWHAFCGGVFSSDPGDPLRVDAAGLTGLDTQALARAFQAGPDNPLVGLDGRVHLLHRLGNALTGQHARPSTVLADLIDPGGQVAAHDILDRLLASLSGIWLTPGVIENHPLGDCWPHRAVPGPDASAGWMPFHKLSQWLTYSLLEPFEWAGVRVTGLDDLTGLPEYRNGGLFFDTGVLRLRDPNLVERTWSVGDELIVEWRALTVALLDEVAPLVRDVLGAPDLPLACVLEGGTWAAGRALAQRLRGGRPPLSIDSDGTVF</sequence>
<dbReference type="Proteomes" id="UP000062255">
    <property type="component" value="Chromosome"/>
</dbReference>
<keyword evidence="1" id="KW-0328">Glycosyltransferase</keyword>